<dbReference type="EMBL" id="JBHSJB010000033">
    <property type="protein sequence ID" value="MFC5058667.1"/>
    <property type="molecule type" value="Genomic_DNA"/>
</dbReference>
<proteinExistence type="predicted"/>
<gene>
    <name evidence="1" type="ORF">ACFPFM_33575</name>
</gene>
<dbReference type="RefSeq" id="WP_344038788.1">
    <property type="nucleotide sequence ID" value="NZ_BAAAKE010000013.1"/>
</dbReference>
<evidence type="ECO:0000313" key="1">
    <source>
        <dbReference type="EMBL" id="MFC5058667.1"/>
    </source>
</evidence>
<reference evidence="2" key="1">
    <citation type="journal article" date="2019" name="Int. J. Syst. Evol. Microbiol.">
        <title>The Global Catalogue of Microorganisms (GCM) 10K type strain sequencing project: providing services to taxonomists for standard genome sequencing and annotation.</title>
        <authorList>
            <consortium name="The Broad Institute Genomics Platform"/>
            <consortium name="The Broad Institute Genome Sequencing Center for Infectious Disease"/>
            <person name="Wu L."/>
            <person name="Ma J."/>
        </authorList>
    </citation>
    <scope>NUCLEOTIDE SEQUENCE [LARGE SCALE GENOMIC DNA]</scope>
    <source>
        <strain evidence="2">KCTC 12848</strain>
    </source>
</reference>
<keyword evidence="2" id="KW-1185">Reference proteome</keyword>
<evidence type="ECO:0000313" key="2">
    <source>
        <dbReference type="Proteomes" id="UP001595833"/>
    </source>
</evidence>
<name>A0ABV9YAM7_9PSEU</name>
<accession>A0ABV9YAM7</accession>
<organism evidence="1 2">
    <name type="scientific">Saccharothrix xinjiangensis</name>
    <dbReference type="NCBI Taxonomy" id="204798"/>
    <lineage>
        <taxon>Bacteria</taxon>
        <taxon>Bacillati</taxon>
        <taxon>Actinomycetota</taxon>
        <taxon>Actinomycetes</taxon>
        <taxon>Pseudonocardiales</taxon>
        <taxon>Pseudonocardiaceae</taxon>
        <taxon>Saccharothrix</taxon>
    </lineage>
</organism>
<comment type="caution">
    <text evidence="1">The sequence shown here is derived from an EMBL/GenBank/DDBJ whole genome shotgun (WGS) entry which is preliminary data.</text>
</comment>
<sequence>MSTSLLASISSAWITHMCSTAAAVDMGLLREEDGRKLGEFTMSELR</sequence>
<protein>
    <submittedName>
        <fullName evidence="1">Uncharacterized protein</fullName>
    </submittedName>
</protein>
<dbReference type="Proteomes" id="UP001595833">
    <property type="component" value="Unassembled WGS sequence"/>
</dbReference>